<sequence>MILNNLEKTGDKNSQLHTMRYRIYLALMTDVDILNFPQAIRGAILSNVLKPGAFFKFLDAKAQSIKPNAEPGESPFNGKIVLNPIIEGISEETLQWIYDNVGLDFLVVWERCSDGQRFIAGDPCSGGLKLSYTSIGELEGGLAGIATALTGGECPNPFWFYKGPLPLEPPTYVPADATTFALTEKSQYQLTDNTAAKVLTDISGVSDSDVGRVIEILGAGSTNATKISPSAKFILQKGIDFVATSSNRISFYISKIGSSGYAFYEVHRA</sequence>
<accession>A0A212JFW5</accession>
<gene>
    <name evidence="1" type="ORF">KL86DYS1_12143</name>
</gene>
<dbReference type="RefSeq" id="WP_296940729.1">
    <property type="nucleotide sequence ID" value="NZ_LT599032.1"/>
</dbReference>
<organism evidence="1">
    <name type="scientific">uncultured Dysgonomonas sp</name>
    <dbReference type="NCBI Taxonomy" id="206096"/>
    <lineage>
        <taxon>Bacteria</taxon>
        <taxon>Pseudomonadati</taxon>
        <taxon>Bacteroidota</taxon>
        <taxon>Bacteroidia</taxon>
        <taxon>Bacteroidales</taxon>
        <taxon>Dysgonomonadaceae</taxon>
        <taxon>Dysgonomonas</taxon>
        <taxon>environmental samples</taxon>
    </lineage>
</organism>
<dbReference type="EMBL" id="FLUM01000001">
    <property type="protein sequence ID" value="SBV98329.1"/>
    <property type="molecule type" value="Genomic_DNA"/>
</dbReference>
<proteinExistence type="predicted"/>
<name>A0A212JFW5_9BACT</name>
<reference evidence="1" key="1">
    <citation type="submission" date="2016-04" db="EMBL/GenBank/DDBJ databases">
        <authorList>
            <person name="Evans L.H."/>
            <person name="Alamgir A."/>
            <person name="Owens N."/>
            <person name="Weber N.D."/>
            <person name="Virtaneva K."/>
            <person name="Barbian K."/>
            <person name="Babar A."/>
            <person name="Rosenke K."/>
        </authorList>
    </citation>
    <scope>NUCLEOTIDE SEQUENCE</scope>
    <source>
        <strain evidence="1">86-1</strain>
    </source>
</reference>
<dbReference type="AlphaFoldDB" id="A0A212JFW5"/>
<evidence type="ECO:0000313" key="1">
    <source>
        <dbReference type="EMBL" id="SBV98329.1"/>
    </source>
</evidence>
<protein>
    <submittedName>
        <fullName evidence="1">Uncharacterized protein</fullName>
    </submittedName>
</protein>